<dbReference type="EMBL" id="JBEPLM010000007">
    <property type="protein sequence ID" value="MET3594451.1"/>
    <property type="molecule type" value="Genomic_DNA"/>
</dbReference>
<accession>A0ABV2HV45</accession>
<organism evidence="1 2">
    <name type="scientific">Mesorhizobium shonense</name>
    <dbReference type="NCBI Taxonomy" id="1209948"/>
    <lineage>
        <taxon>Bacteria</taxon>
        <taxon>Pseudomonadati</taxon>
        <taxon>Pseudomonadota</taxon>
        <taxon>Alphaproteobacteria</taxon>
        <taxon>Hyphomicrobiales</taxon>
        <taxon>Phyllobacteriaceae</taxon>
        <taxon>Mesorhizobium</taxon>
    </lineage>
</organism>
<gene>
    <name evidence="1" type="ORF">ABID26_003859</name>
</gene>
<protein>
    <submittedName>
        <fullName evidence="1">Uncharacterized protein</fullName>
    </submittedName>
</protein>
<dbReference type="RefSeq" id="WP_354416044.1">
    <property type="nucleotide sequence ID" value="NZ_JBEPLM010000007.1"/>
</dbReference>
<proteinExistence type="predicted"/>
<name>A0ABV2HV45_9HYPH</name>
<reference evidence="1 2" key="1">
    <citation type="submission" date="2024-06" db="EMBL/GenBank/DDBJ databases">
        <title>Genomic Encyclopedia of Type Strains, Phase IV (KMG-IV): sequencing the most valuable type-strain genomes for metagenomic binning, comparative biology and taxonomic classification.</title>
        <authorList>
            <person name="Goeker M."/>
        </authorList>
    </citation>
    <scope>NUCLEOTIDE SEQUENCE [LARGE SCALE GENOMIC DNA]</scope>
    <source>
        <strain evidence="1 2">DSM 29846</strain>
    </source>
</reference>
<evidence type="ECO:0000313" key="2">
    <source>
        <dbReference type="Proteomes" id="UP001549036"/>
    </source>
</evidence>
<sequence length="78" mass="8527">MINRKGGLTAAELAYEACFDELWEIGESIFATPANTLDGMMAKIRAFDRLELEKLDGENRAFASIAADIRRMTEGGAA</sequence>
<evidence type="ECO:0000313" key="1">
    <source>
        <dbReference type="EMBL" id="MET3594451.1"/>
    </source>
</evidence>
<dbReference type="Proteomes" id="UP001549036">
    <property type="component" value="Unassembled WGS sequence"/>
</dbReference>
<keyword evidence="2" id="KW-1185">Reference proteome</keyword>
<comment type="caution">
    <text evidence="1">The sequence shown here is derived from an EMBL/GenBank/DDBJ whole genome shotgun (WGS) entry which is preliminary data.</text>
</comment>